<dbReference type="Proteomes" id="UP001596972">
    <property type="component" value="Unassembled WGS sequence"/>
</dbReference>
<dbReference type="RefSeq" id="WP_378297208.1">
    <property type="nucleotide sequence ID" value="NZ_JBHTJA010000009.1"/>
</dbReference>
<proteinExistence type="predicted"/>
<evidence type="ECO:0000313" key="2">
    <source>
        <dbReference type="EMBL" id="MFD0900255.1"/>
    </source>
</evidence>
<feature type="region of interest" description="Disordered" evidence="1">
    <location>
        <begin position="100"/>
        <end position="167"/>
    </location>
</feature>
<reference evidence="3" key="1">
    <citation type="journal article" date="2019" name="Int. J. Syst. Evol. Microbiol.">
        <title>The Global Catalogue of Microorganisms (GCM) 10K type strain sequencing project: providing services to taxonomists for standard genome sequencing and annotation.</title>
        <authorList>
            <consortium name="The Broad Institute Genomics Platform"/>
            <consortium name="The Broad Institute Genome Sequencing Center for Infectious Disease"/>
            <person name="Wu L."/>
            <person name="Ma J."/>
        </authorList>
    </citation>
    <scope>NUCLEOTIDE SEQUENCE [LARGE SCALE GENOMIC DNA]</scope>
    <source>
        <strain evidence="3">JCM 31202</strain>
    </source>
</reference>
<accession>A0ABW3EL65</accession>
<feature type="compositionally biased region" description="Basic residues" evidence="1">
    <location>
        <begin position="156"/>
        <end position="167"/>
    </location>
</feature>
<gene>
    <name evidence="2" type="ORF">ACFQ11_07625</name>
</gene>
<dbReference type="EMBL" id="JBHTJA010000009">
    <property type="protein sequence ID" value="MFD0900255.1"/>
    <property type="molecule type" value="Genomic_DNA"/>
</dbReference>
<keyword evidence="3" id="KW-1185">Reference proteome</keyword>
<protein>
    <submittedName>
        <fullName evidence="2">Uncharacterized protein</fullName>
    </submittedName>
</protein>
<comment type="caution">
    <text evidence="2">The sequence shown here is derived from an EMBL/GenBank/DDBJ whole genome shotgun (WGS) entry which is preliminary data.</text>
</comment>
<sequence>MRALLNSLNEDELALVREADGGELAAMDEDGLVDLHERIRRARNKYAKLYRRTASARVEEHGGRGVARPKNRRNAQRAEVFEDALARVSWHLARAARRSAGELKARRIADANPARAAAPGTAPPDVRRMTAQTTARRRPTSRDAAGRQQAAASRAKGARRQGRRDGG</sequence>
<feature type="compositionally biased region" description="Low complexity" evidence="1">
    <location>
        <begin position="146"/>
        <end position="155"/>
    </location>
</feature>
<evidence type="ECO:0000256" key="1">
    <source>
        <dbReference type="SAM" id="MobiDB-lite"/>
    </source>
</evidence>
<feature type="compositionally biased region" description="Low complexity" evidence="1">
    <location>
        <begin position="110"/>
        <end position="134"/>
    </location>
</feature>
<name>A0ABW3EL65_9ACTN</name>
<feature type="compositionally biased region" description="Basic and acidic residues" evidence="1">
    <location>
        <begin position="100"/>
        <end position="109"/>
    </location>
</feature>
<evidence type="ECO:0000313" key="3">
    <source>
        <dbReference type="Proteomes" id="UP001596972"/>
    </source>
</evidence>
<organism evidence="2 3">
    <name type="scientific">Actinomadura sediminis</name>
    <dbReference type="NCBI Taxonomy" id="1038904"/>
    <lineage>
        <taxon>Bacteria</taxon>
        <taxon>Bacillati</taxon>
        <taxon>Actinomycetota</taxon>
        <taxon>Actinomycetes</taxon>
        <taxon>Streptosporangiales</taxon>
        <taxon>Thermomonosporaceae</taxon>
        <taxon>Actinomadura</taxon>
    </lineage>
</organism>